<comment type="caution">
    <text evidence="1">The sequence shown here is derived from an EMBL/GenBank/DDBJ whole genome shotgun (WGS) entry which is preliminary data.</text>
</comment>
<sequence>MDELRKFKKYIDKHWIESKESALKITMAIQNSELNAGNGNYTRTLHVPKFFDRDDKARFEHIVEQTYAIFRKVIVAYRSDARIRALFPFSKELEELILLEPQYPVPIPICRIDIFFDENMKDFYFCEFNTDGTSAMNENWRLNALLELNNAYTALKPHVEVLELMETWIDAFLKTYHETANAKENPNVAIVDFLEKAYLSELYQFEDRFRKRGLVCEVVDIRDLKYDGTRLVSQKTGTPFDVVYRRAVTKDVMEHYDELKDDFIACVKDANVVLIGAFQTQLVHHKCINQVLFDETMRGYLTKEECAFLDNHMPKTRDLTLAVANEIVLQKDNWIIKPKDSYAAKGVWAGCDLDQHRWAKVLFDFVDKDYIAQEYIPPFKSENIDLVNHDHWMMYSNLTGLYTYNGVFAGVYSRMSDSGIISTQYNEKTVATLFLRGNQD</sequence>
<evidence type="ECO:0000313" key="2">
    <source>
        <dbReference type="Proteomes" id="UP000308836"/>
    </source>
</evidence>
<dbReference type="Proteomes" id="UP000308836">
    <property type="component" value="Unassembled WGS sequence"/>
</dbReference>
<evidence type="ECO:0000313" key="1">
    <source>
        <dbReference type="EMBL" id="TGY66623.1"/>
    </source>
</evidence>
<gene>
    <name evidence="1" type="ORF">E5336_03615</name>
</gene>
<organism evidence="1 2">
    <name type="scientific">Dubosiella muris</name>
    <dbReference type="NCBI Taxonomy" id="3038133"/>
    <lineage>
        <taxon>Bacteria</taxon>
        <taxon>Bacillati</taxon>
        <taxon>Bacillota</taxon>
        <taxon>Erysipelotrichia</taxon>
        <taxon>Erysipelotrichales</taxon>
        <taxon>Erysipelotrichaceae</taxon>
        <taxon>Dubosiella</taxon>
    </lineage>
</organism>
<keyword evidence="2" id="KW-1185">Reference proteome</keyword>
<accession>A0AC61R8L9</accession>
<protein>
    <submittedName>
        <fullName evidence="1">Uncharacterized protein</fullName>
    </submittedName>
</protein>
<dbReference type="EMBL" id="SRYG01000005">
    <property type="protein sequence ID" value="TGY66623.1"/>
    <property type="molecule type" value="Genomic_DNA"/>
</dbReference>
<proteinExistence type="predicted"/>
<name>A0AC61R8L9_9FIRM</name>
<reference evidence="1" key="1">
    <citation type="submission" date="2019-04" db="EMBL/GenBank/DDBJ databases">
        <title>Microbes associate with the intestines of laboratory mice.</title>
        <authorList>
            <person name="Navarre W."/>
            <person name="Wong E."/>
            <person name="Huang K."/>
            <person name="Tropini C."/>
            <person name="Ng K."/>
            <person name="Yu B."/>
        </authorList>
    </citation>
    <scope>NUCLEOTIDE SEQUENCE</scope>
    <source>
        <strain evidence="1">NM09_H32</strain>
    </source>
</reference>